<reference evidence="2" key="1">
    <citation type="submission" date="2016-10" db="EMBL/GenBank/DDBJ databases">
        <title>Sequence of Gallionella enrichment culture.</title>
        <authorList>
            <person name="Poehlein A."/>
            <person name="Muehling M."/>
            <person name="Daniel R."/>
        </authorList>
    </citation>
    <scope>NUCLEOTIDE SEQUENCE</scope>
</reference>
<dbReference type="AlphaFoldDB" id="A0A1J5SCM1"/>
<comment type="caution">
    <text evidence="2">The sequence shown here is derived from an EMBL/GenBank/DDBJ whole genome shotgun (WGS) entry which is preliminary data.</text>
</comment>
<feature type="domain" description="Large polyvalent protein-associated" evidence="1">
    <location>
        <begin position="96"/>
        <end position="174"/>
    </location>
</feature>
<name>A0A1J5SCM1_9ZZZZ</name>
<proteinExistence type="predicted"/>
<evidence type="ECO:0000259" key="1">
    <source>
        <dbReference type="Pfam" id="PF18821"/>
    </source>
</evidence>
<organism evidence="2">
    <name type="scientific">mine drainage metagenome</name>
    <dbReference type="NCBI Taxonomy" id="410659"/>
    <lineage>
        <taxon>unclassified sequences</taxon>
        <taxon>metagenomes</taxon>
        <taxon>ecological metagenomes</taxon>
    </lineage>
</organism>
<dbReference type="Pfam" id="PF18821">
    <property type="entry name" value="LPD7"/>
    <property type="match status" value="1"/>
</dbReference>
<dbReference type="InterPro" id="IPR040677">
    <property type="entry name" value="LPD7"/>
</dbReference>
<sequence length="183" mass="20544">MINYAKETFDDESTSNKAVSIRELMNGVMATEDAMEQREETPAPHAKYVPYLKPAKKRTATPVEQTTDAPLPVANDLVSQAKARLSALVQRRDQATGDTVYLERDSERAVLRDTGSKICVTEDKPSDEDILLMLVAAQEKFGDKFKVFGTDEFVERCSRIALMHDIKMQNTQRETTSRSPKVS</sequence>
<evidence type="ECO:0000313" key="2">
    <source>
        <dbReference type="EMBL" id="OIR05978.1"/>
    </source>
</evidence>
<dbReference type="EMBL" id="MLJW01000046">
    <property type="protein sequence ID" value="OIR05978.1"/>
    <property type="molecule type" value="Genomic_DNA"/>
</dbReference>
<gene>
    <name evidence="2" type="ORF">GALL_117750</name>
</gene>
<accession>A0A1J5SCM1</accession>
<protein>
    <recommendedName>
        <fullName evidence="1">Large polyvalent protein-associated domain-containing protein</fullName>
    </recommendedName>
</protein>